<reference evidence="1" key="1">
    <citation type="submission" date="2021-02" db="EMBL/GenBank/DDBJ databases">
        <authorList>
            <consortium name="DOE Joint Genome Institute"/>
            <person name="Ahrendt S."/>
            <person name="Looney B.P."/>
            <person name="Miyauchi S."/>
            <person name="Morin E."/>
            <person name="Drula E."/>
            <person name="Courty P.E."/>
            <person name="Chicoki N."/>
            <person name="Fauchery L."/>
            <person name="Kohler A."/>
            <person name="Kuo A."/>
            <person name="Labutti K."/>
            <person name="Pangilinan J."/>
            <person name="Lipzen A."/>
            <person name="Riley R."/>
            <person name="Andreopoulos W."/>
            <person name="He G."/>
            <person name="Johnson J."/>
            <person name="Barry K.W."/>
            <person name="Grigoriev I.V."/>
            <person name="Nagy L."/>
            <person name="Hibbett D."/>
            <person name="Henrissat B."/>
            <person name="Matheny P.B."/>
            <person name="Labbe J."/>
            <person name="Martin F."/>
        </authorList>
    </citation>
    <scope>NUCLEOTIDE SEQUENCE</scope>
    <source>
        <strain evidence="1">FP105234-sp</strain>
    </source>
</reference>
<dbReference type="Proteomes" id="UP000814033">
    <property type="component" value="Unassembled WGS sequence"/>
</dbReference>
<name>A0ACB8QZF0_9AGAM</name>
<gene>
    <name evidence="1" type="ORF">FA95DRAFT_1463808</name>
</gene>
<sequence length="125" mass="13805">VRSNVTDDLLGSLPCFEGMRVMITENLSMGHGVVNGSEGTVVKISYREGEDGERSATCAYVHIPDCGMNMVGLPQDVVPIFPVKTIFEFEGHRIRRQQLPVLPAYAYTDYKSQGRSLDKVIVDLA</sequence>
<reference evidence="1" key="2">
    <citation type="journal article" date="2022" name="New Phytol.">
        <title>Evolutionary transition to the ectomycorrhizal habit in the genomes of a hyperdiverse lineage of mushroom-forming fungi.</title>
        <authorList>
            <person name="Looney B."/>
            <person name="Miyauchi S."/>
            <person name="Morin E."/>
            <person name="Drula E."/>
            <person name="Courty P.E."/>
            <person name="Kohler A."/>
            <person name="Kuo A."/>
            <person name="LaButti K."/>
            <person name="Pangilinan J."/>
            <person name="Lipzen A."/>
            <person name="Riley R."/>
            <person name="Andreopoulos W."/>
            <person name="He G."/>
            <person name="Johnson J."/>
            <person name="Nolan M."/>
            <person name="Tritt A."/>
            <person name="Barry K.W."/>
            <person name="Grigoriev I.V."/>
            <person name="Nagy L.G."/>
            <person name="Hibbett D."/>
            <person name="Henrissat B."/>
            <person name="Matheny P.B."/>
            <person name="Labbe J."/>
            <person name="Martin F.M."/>
        </authorList>
    </citation>
    <scope>NUCLEOTIDE SEQUENCE</scope>
    <source>
        <strain evidence="1">FP105234-sp</strain>
    </source>
</reference>
<evidence type="ECO:0000313" key="2">
    <source>
        <dbReference type="Proteomes" id="UP000814033"/>
    </source>
</evidence>
<feature type="non-terminal residue" evidence="1">
    <location>
        <position position="125"/>
    </location>
</feature>
<accession>A0ACB8QZF0</accession>
<evidence type="ECO:0000313" key="1">
    <source>
        <dbReference type="EMBL" id="KAI0037271.1"/>
    </source>
</evidence>
<protein>
    <submittedName>
        <fullName evidence="1">Uncharacterized protein</fullName>
    </submittedName>
</protein>
<feature type="non-terminal residue" evidence="1">
    <location>
        <position position="1"/>
    </location>
</feature>
<comment type="caution">
    <text evidence="1">The sequence shown here is derived from an EMBL/GenBank/DDBJ whole genome shotgun (WGS) entry which is preliminary data.</text>
</comment>
<dbReference type="EMBL" id="MU277157">
    <property type="protein sequence ID" value="KAI0037271.1"/>
    <property type="molecule type" value="Genomic_DNA"/>
</dbReference>
<keyword evidence="2" id="KW-1185">Reference proteome</keyword>
<organism evidence="1 2">
    <name type="scientific">Auriscalpium vulgare</name>
    <dbReference type="NCBI Taxonomy" id="40419"/>
    <lineage>
        <taxon>Eukaryota</taxon>
        <taxon>Fungi</taxon>
        <taxon>Dikarya</taxon>
        <taxon>Basidiomycota</taxon>
        <taxon>Agaricomycotina</taxon>
        <taxon>Agaricomycetes</taxon>
        <taxon>Russulales</taxon>
        <taxon>Auriscalpiaceae</taxon>
        <taxon>Auriscalpium</taxon>
    </lineage>
</organism>
<proteinExistence type="predicted"/>